<organism evidence="8 9">
    <name type="scientific">Rhodosorus marinus</name>
    <dbReference type="NCBI Taxonomy" id="101924"/>
    <lineage>
        <taxon>Eukaryota</taxon>
        <taxon>Rhodophyta</taxon>
        <taxon>Stylonematophyceae</taxon>
        <taxon>Stylonematales</taxon>
        <taxon>Stylonemataceae</taxon>
        <taxon>Rhodosorus</taxon>
    </lineage>
</organism>
<dbReference type="AlphaFoldDB" id="A0AAV8UE53"/>
<evidence type="ECO:0000313" key="9">
    <source>
        <dbReference type="Proteomes" id="UP001157974"/>
    </source>
</evidence>
<dbReference type="PANTHER" id="PTHR12943">
    <property type="entry name" value="HOMOCYSTEINE-RESPONSIVE ENDOPLASMIC RETICULUM-RESIDENT UNIQUITIN-LIKE DOMAIN HERPUD PROTEIN FAMILY MEMBER"/>
    <property type="match status" value="1"/>
</dbReference>
<evidence type="ECO:0000256" key="6">
    <source>
        <dbReference type="SAM" id="Phobius"/>
    </source>
</evidence>
<dbReference type="InterPro" id="IPR000626">
    <property type="entry name" value="Ubiquitin-like_dom"/>
</dbReference>
<feature type="compositionally biased region" description="Acidic residues" evidence="5">
    <location>
        <begin position="320"/>
        <end position="336"/>
    </location>
</feature>
<keyword evidence="4 6" id="KW-0472">Membrane</keyword>
<evidence type="ECO:0000256" key="3">
    <source>
        <dbReference type="ARBA" id="ARBA00022989"/>
    </source>
</evidence>
<dbReference type="GO" id="GO:0016020">
    <property type="term" value="C:membrane"/>
    <property type="evidence" value="ECO:0007669"/>
    <property type="project" value="UniProtKB-SubCell"/>
</dbReference>
<name>A0AAV8UE53_9RHOD</name>
<dbReference type="InterPro" id="IPR029071">
    <property type="entry name" value="Ubiquitin-like_domsf"/>
</dbReference>
<evidence type="ECO:0000256" key="1">
    <source>
        <dbReference type="ARBA" id="ARBA00004370"/>
    </source>
</evidence>
<feature type="domain" description="Ubiquitin-like" evidence="7">
    <location>
        <begin position="5"/>
        <end position="67"/>
    </location>
</feature>
<feature type="compositionally biased region" description="Polar residues" evidence="5">
    <location>
        <begin position="114"/>
        <end position="126"/>
    </location>
</feature>
<keyword evidence="2 6" id="KW-0812">Transmembrane</keyword>
<feature type="region of interest" description="Disordered" evidence="5">
    <location>
        <begin position="312"/>
        <end position="342"/>
    </location>
</feature>
<feature type="transmembrane region" description="Helical" evidence="6">
    <location>
        <begin position="198"/>
        <end position="214"/>
    </location>
</feature>
<sequence length="342" mass="36940">MSGQVSIMIKNVTDLSGPSAFKVQVMAHNTIGELKKVLETGFPGGPVVSSQRLISTGRVLSDNLVLEHVLAKQTPPYAIHLVVVEKKTKPGNGAAVKRPPPASAAPAKVPDVSTVESSSTARTSVTPAKDGPLSVDELERSAPAPAHVAPQPEPQAGVPAADVVAPPQVPLAGQVAPANAVARNVAPQRVGFRIGFQIQWPLLFKLLFVVFLLSQNGSPRNIYFLGAIAFLIYFWQIGKLEFIVTTIAGVVRSVLNRTRARMASGDATAEPSEQPRSNSWIAYCFVFLYSFVFAFFFSLFPTWRPQVMLPLPPSRTPPGAEEETDQDELPPVEEEEEHPHID</sequence>
<evidence type="ECO:0000256" key="5">
    <source>
        <dbReference type="SAM" id="MobiDB-lite"/>
    </source>
</evidence>
<comment type="caution">
    <text evidence="8">The sequence shown here is derived from an EMBL/GenBank/DDBJ whole genome shotgun (WGS) entry which is preliminary data.</text>
</comment>
<evidence type="ECO:0000256" key="4">
    <source>
        <dbReference type="ARBA" id="ARBA00023136"/>
    </source>
</evidence>
<dbReference type="SUPFAM" id="SSF54236">
    <property type="entry name" value="Ubiquitin-like"/>
    <property type="match status" value="1"/>
</dbReference>
<dbReference type="InterPro" id="IPR039751">
    <property type="entry name" value="HERPUD1/2"/>
</dbReference>
<dbReference type="PROSITE" id="PS50053">
    <property type="entry name" value="UBIQUITIN_2"/>
    <property type="match status" value="1"/>
</dbReference>
<accession>A0AAV8UE53</accession>
<protein>
    <recommendedName>
        <fullName evidence="7">Ubiquitin-like domain-containing protein</fullName>
    </recommendedName>
</protein>
<keyword evidence="3 6" id="KW-1133">Transmembrane helix</keyword>
<dbReference type="Gene3D" id="3.10.20.90">
    <property type="entry name" value="Phosphatidylinositol 3-kinase Catalytic Subunit, Chain A, domain 1"/>
    <property type="match status" value="1"/>
</dbReference>
<dbReference type="EMBL" id="JAMWBK010000013">
    <property type="protein sequence ID" value="KAJ8900775.1"/>
    <property type="molecule type" value="Genomic_DNA"/>
</dbReference>
<dbReference type="PANTHER" id="PTHR12943:SF27">
    <property type="entry name" value="HOMOCYSTEINE-INDUCED ENDOPLASMIC RETICULUM PROTEIN, ISOFORM A"/>
    <property type="match status" value="1"/>
</dbReference>
<comment type="subcellular location">
    <subcellularLocation>
        <location evidence="1">Membrane</location>
    </subcellularLocation>
</comment>
<reference evidence="8 9" key="1">
    <citation type="journal article" date="2023" name="Nat. Commun.">
        <title>Origin of minicircular mitochondrial genomes in red algae.</title>
        <authorList>
            <person name="Lee Y."/>
            <person name="Cho C.H."/>
            <person name="Lee Y.M."/>
            <person name="Park S.I."/>
            <person name="Yang J.H."/>
            <person name="West J.A."/>
            <person name="Bhattacharya D."/>
            <person name="Yoon H.S."/>
        </authorList>
    </citation>
    <scope>NUCLEOTIDE SEQUENCE [LARGE SCALE GENOMIC DNA]</scope>
    <source>
        <strain evidence="8 9">CCMP1338</strain>
        <tissue evidence="8">Whole cell</tissue>
    </source>
</reference>
<evidence type="ECO:0000256" key="2">
    <source>
        <dbReference type="ARBA" id="ARBA00022692"/>
    </source>
</evidence>
<feature type="region of interest" description="Disordered" evidence="5">
    <location>
        <begin position="91"/>
        <end position="135"/>
    </location>
</feature>
<keyword evidence="9" id="KW-1185">Reference proteome</keyword>
<proteinExistence type="predicted"/>
<evidence type="ECO:0000313" key="8">
    <source>
        <dbReference type="EMBL" id="KAJ8900775.1"/>
    </source>
</evidence>
<feature type="transmembrane region" description="Helical" evidence="6">
    <location>
        <begin position="280"/>
        <end position="300"/>
    </location>
</feature>
<gene>
    <name evidence="8" type="ORF">NDN08_000076</name>
</gene>
<evidence type="ECO:0000259" key="7">
    <source>
        <dbReference type="PROSITE" id="PS50053"/>
    </source>
</evidence>
<dbReference type="Proteomes" id="UP001157974">
    <property type="component" value="Unassembled WGS sequence"/>
</dbReference>
<dbReference type="GO" id="GO:0030968">
    <property type="term" value="P:endoplasmic reticulum unfolded protein response"/>
    <property type="evidence" value="ECO:0007669"/>
    <property type="project" value="TreeGrafter"/>
</dbReference>